<dbReference type="EMBL" id="UINC01020632">
    <property type="protein sequence ID" value="SVA86447.1"/>
    <property type="molecule type" value="Genomic_DNA"/>
</dbReference>
<sequence length="155" mass="17094">MHKLKYISIASLLVFFLVSCGNIIKDSNIWTDRGEVDTKLIIAYLLSDIPLPESSEILEEKTVIQGSGLGWSGKITIEAPLSPAECLIFFSEEVAPAGWRMISSTVSEQIILVYKKAGRIATVEIMRDFPMFGRETTAIISVVPDDAVQGNPFQD</sequence>
<organism evidence="1">
    <name type="scientific">marine metagenome</name>
    <dbReference type="NCBI Taxonomy" id="408172"/>
    <lineage>
        <taxon>unclassified sequences</taxon>
        <taxon>metagenomes</taxon>
        <taxon>ecological metagenomes</taxon>
    </lineage>
</organism>
<accession>A0A381ZCG6</accession>
<reference evidence="1" key="1">
    <citation type="submission" date="2018-05" db="EMBL/GenBank/DDBJ databases">
        <authorList>
            <person name="Lanie J.A."/>
            <person name="Ng W.-L."/>
            <person name="Kazmierczak K.M."/>
            <person name="Andrzejewski T.M."/>
            <person name="Davidsen T.M."/>
            <person name="Wayne K.J."/>
            <person name="Tettelin H."/>
            <person name="Glass J.I."/>
            <person name="Rusch D."/>
            <person name="Podicherti R."/>
            <person name="Tsui H.-C.T."/>
            <person name="Winkler M.E."/>
        </authorList>
    </citation>
    <scope>NUCLEOTIDE SEQUENCE</scope>
</reference>
<name>A0A381ZCG6_9ZZZZ</name>
<gene>
    <name evidence="1" type="ORF">METZ01_LOCUS139301</name>
</gene>
<protein>
    <submittedName>
        <fullName evidence="1">Uncharacterized protein</fullName>
    </submittedName>
</protein>
<proteinExistence type="predicted"/>
<dbReference type="AlphaFoldDB" id="A0A381ZCG6"/>
<evidence type="ECO:0000313" key="1">
    <source>
        <dbReference type="EMBL" id="SVA86447.1"/>
    </source>
</evidence>
<dbReference type="PROSITE" id="PS51257">
    <property type="entry name" value="PROKAR_LIPOPROTEIN"/>
    <property type="match status" value="1"/>
</dbReference>